<accession>A0AAX0VC69</accession>
<evidence type="ECO:0000256" key="1">
    <source>
        <dbReference type="SAM" id="MobiDB-lite"/>
    </source>
</evidence>
<dbReference type="EMBL" id="MKGH01000011">
    <property type="protein sequence ID" value="PKX79038.1"/>
    <property type="molecule type" value="Genomic_DNA"/>
</dbReference>
<dbReference type="Pfam" id="PF13425">
    <property type="entry name" value="O-antigen_lig"/>
    <property type="match status" value="1"/>
</dbReference>
<dbReference type="RefSeq" id="WP_076648284.1">
    <property type="nucleotide sequence ID" value="NZ_CP025203.1"/>
</dbReference>
<feature type="transmembrane region" description="Helical" evidence="2">
    <location>
        <begin position="433"/>
        <end position="460"/>
    </location>
</feature>
<feature type="transmembrane region" description="Helical" evidence="2">
    <location>
        <begin position="472"/>
        <end position="489"/>
    </location>
</feature>
<feature type="transmembrane region" description="Helical" evidence="2">
    <location>
        <begin position="7"/>
        <end position="25"/>
    </location>
</feature>
<feature type="transmembrane region" description="Helical" evidence="2">
    <location>
        <begin position="183"/>
        <end position="204"/>
    </location>
</feature>
<proteinExistence type="predicted"/>
<feature type="transmembrane region" description="Helical" evidence="2">
    <location>
        <begin position="102"/>
        <end position="119"/>
    </location>
</feature>
<evidence type="ECO:0000313" key="4">
    <source>
        <dbReference type="Proteomes" id="UP000234349"/>
    </source>
</evidence>
<protein>
    <recommendedName>
        <fullName evidence="5">O-antigen ligase family protein</fullName>
    </recommendedName>
</protein>
<dbReference type="InterPro" id="IPR049504">
    <property type="entry name" value="O-antigen_lig"/>
</dbReference>
<feature type="compositionally biased region" description="Basic and acidic residues" evidence="1">
    <location>
        <begin position="297"/>
        <end position="330"/>
    </location>
</feature>
<sequence>MNKIKKGLFWFILIQPFLDIYFFYVPPVTNIFPFSPSTIIRMIFLGILFLLFWRQKKGDLKVKFILSYSLLLVAYFIVHLQHIAHMYTLSPDTLAISVPGEIFYVIRMVVPLIVLLISSHISFNERDLQKIVYTLVGLISGSIVITNIFKVSLASYGGGWIHGSIFTWTSHQYSFYGLASKGLFYFANSISAIEVMLLPLLMYYVIKKISWLNITLIFTHFLALFMIGTKTASFGFILTMVMMLIIYLYFTFIKKELTFSIKVIASIILLLGLSVALLPISPTMNRSQSNEYVANTRESDKKSVKERDKELAEHVKTNGKETSVKERDKELAENVKTNGKETKVMKYIRKNYSKYSLEPRFVESNYSYRVDPNFWLDVMKWPLADRINYRKIETAMLNRVKKVSNNRLDDWLGIGYTRMNKIFNLERDFVSQWYSMGYIGVLLLIMPYVFILLWAIFQVLSSYQNKFTFKNVSYLVAIGLMLALSLYSGNVMDFLMDTILLAFFEGQLMKELASC</sequence>
<feature type="region of interest" description="Disordered" evidence="1">
    <location>
        <begin position="289"/>
        <end position="330"/>
    </location>
</feature>
<evidence type="ECO:0000313" key="3">
    <source>
        <dbReference type="EMBL" id="PKX79038.1"/>
    </source>
</evidence>
<organism evidence="3 4">
    <name type="scientific">Latilactobacillus sakei</name>
    <name type="common">Lactobacillus sakei</name>
    <dbReference type="NCBI Taxonomy" id="1599"/>
    <lineage>
        <taxon>Bacteria</taxon>
        <taxon>Bacillati</taxon>
        <taxon>Bacillota</taxon>
        <taxon>Bacilli</taxon>
        <taxon>Lactobacillales</taxon>
        <taxon>Lactobacillaceae</taxon>
        <taxon>Latilactobacillus</taxon>
    </lineage>
</organism>
<evidence type="ECO:0000256" key="2">
    <source>
        <dbReference type="SAM" id="Phobius"/>
    </source>
</evidence>
<keyword evidence="2" id="KW-1133">Transmembrane helix</keyword>
<reference evidence="3 4" key="1">
    <citation type="submission" date="2016-09" db="EMBL/GenBank/DDBJ databases">
        <authorList>
            <person name="Inglin R.C."/>
        </authorList>
    </citation>
    <scope>NUCLEOTIDE SEQUENCE [LARGE SCALE GENOMIC DNA]</scope>
    <source>
        <strain evidence="3 4">RI-517</strain>
    </source>
</reference>
<feature type="transmembrane region" description="Helical" evidence="2">
    <location>
        <begin position="31"/>
        <end position="53"/>
    </location>
</feature>
<evidence type="ECO:0008006" key="5">
    <source>
        <dbReference type="Google" id="ProtNLM"/>
    </source>
</evidence>
<feature type="transmembrane region" description="Helical" evidence="2">
    <location>
        <begin position="234"/>
        <end position="252"/>
    </location>
</feature>
<feature type="transmembrane region" description="Helical" evidence="2">
    <location>
        <begin position="131"/>
        <end position="149"/>
    </location>
</feature>
<keyword evidence="2" id="KW-0812">Transmembrane</keyword>
<feature type="transmembrane region" description="Helical" evidence="2">
    <location>
        <begin position="259"/>
        <end position="280"/>
    </location>
</feature>
<feature type="transmembrane region" description="Helical" evidence="2">
    <location>
        <begin position="65"/>
        <end position="82"/>
    </location>
</feature>
<keyword evidence="2" id="KW-0472">Membrane</keyword>
<comment type="caution">
    <text evidence="3">The sequence shown here is derived from an EMBL/GenBank/DDBJ whole genome shotgun (WGS) entry which is preliminary data.</text>
</comment>
<dbReference type="Proteomes" id="UP000234349">
    <property type="component" value="Unassembled WGS sequence"/>
</dbReference>
<dbReference type="AlphaFoldDB" id="A0AAX0VC69"/>
<feature type="transmembrane region" description="Helical" evidence="2">
    <location>
        <begin position="211"/>
        <end position="228"/>
    </location>
</feature>
<gene>
    <name evidence="3" type="ORF">CUR37_03065</name>
</gene>
<name>A0AAX0VC69_LATSK</name>